<organism evidence="6">
    <name type="scientific">Dechloromonas aromatica (strain RCB)</name>
    <dbReference type="NCBI Taxonomy" id="159087"/>
    <lineage>
        <taxon>Bacteria</taxon>
        <taxon>Pseudomonadati</taxon>
        <taxon>Pseudomonadota</taxon>
        <taxon>Betaproteobacteria</taxon>
        <taxon>Rhodocyclales</taxon>
        <taxon>Azonexaceae</taxon>
        <taxon>Dechloromonas</taxon>
    </lineage>
</organism>
<dbReference type="GO" id="GO:0051082">
    <property type="term" value="F:unfolded protein binding"/>
    <property type="evidence" value="ECO:0007669"/>
    <property type="project" value="TreeGrafter"/>
</dbReference>
<keyword evidence="6" id="KW-0449">Lipoprotein</keyword>
<dbReference type="InterPro" id="IPR052211">
    <property type="entry name" value="Cpx_auxiliary_protein"/>
</dbReference>
<evidence type="ECO:0000256" key="1">
    <source>
        <dbReference type="ARBA" id="ARBA00004418"/>
    </source>
</evidence>
<dbReference type="AlphaFoldDB" id="Q478T3"/>
<dbReference type="eggNOG" id="COG3678">
    <property type="taxonomic scope" value="Bacteria"/>
</dbReference>
<comment type="subcellular location">
    <subcellularLocation>
        <location evidence="1">Periplasm</location>
    </subcellularLocation>
</comment>
<name>Q478T3_DECAR</name>
<evidence type="ECO:0000313" key="6">
    <source>
        <dbReference type="EMBL" id="AAZ48648.1"/>
    </source>
</evidence>
<reference evidence="6" key="1">
    <citation type="submission" date="2005-08" db="EMBL/GenBank/DDBJ databases">
        <title>Complete sequence of Dechloromonas aromatica RCB.</title>
        <authorList>
            <person name="Salinero K.K."/>
            <person name="Copeland A."/>
            <person name="Lucas S."/>
            <person name="Lapidus A."/>
            <person name="Barry K."/>
            <person name="Detter J.C."/>
            <person name="Glavina T."/>
            <person name="Hammon N."/>
            <person name="Israni S."/>
            <person name="Pitluck S."/>
            <person name="Di Bartolo G."/>
            <person name="Trong S."/>
            <person name="Schmutz J."/>
            <person name="Larimer F."/>
            <person name="Land M."/>
            <person name="Ivanova N."/>
            <person name="Richardson P."/>
        </authorList>
    </citation>
    <scope>NUCLEOTIDE SEQUENCE</scope>
    <source>
        <strain evidence="6">RCB</strain>
    </source>
</reference>
<keyword evidence="4" id="KW-0574">Periplasm</keyword>
<gene>
    <name evidence="6" type="ordered locus">Daro_3920</name>
</gene>
<evidence type="ECO:0000256" key="4">
    <source>
        <dbReference type="ARBA" id="ARBA00022764"/>
    </source>
</evidence>
<dbReference type="InterPro" id="IPR012899">
    <property type="entry name" value="LTXXQ"/>
</dbReference>
<sequence>MEGGKMPPYLHSLNLSEAQCDQVFEIMHGQMPAMRDKGKAVRNAEENLRKLVLSPEYSEPKARELANDAAKAMSEMSLARAKAERLVYEVLTPEQRKLLADRKALGEPPMENRGDGPRGRGDERHQPPPGR</sequence>
<evidence type="ECO:0000256" key="2">
    <source>
        <dbReference type="ARBA" id="ARBA00008441"/>
    </source>
</evidence>
<dbReference type="GO" id="GO:0030288">
    <property type="term" value="C:outer membrane-bounded periplasmic space"/>
    <property type="evidence" value="ECO:0007669"/>
    <property type="project" value="TreeGrafter"/>
</dbReference>
<dbReference type="Gene3D" id="1.20.120.1490">
    <property type="match status" value="1"/>
</dbReference>
<feature type="region of interest" description="Disordered" evidence="5">
    <location>
        <begin position="99"/>
        <end position="131"/>
    </location>
</feature>
<dbReference type="PANTHER" id="PTHR38102:SF1">
    <property type="entry name" value="PERIPLASMIC CHAPERONE SPY"/>
    <property type="match status" value="1"/>
</dbReference>
<dbReference type="KEGG" id="dar:Daro_3920"/>
<proteinExistence type="inferred from homology"/>
<dbReference type="PANTHER" id="PTHR38102">
    <property type="entry name" value="PERIPLASMIC CHAPERONE SPY"/>
    <property type="match status" value="1"/>
</dbReference>
<evidence type="ECO:0000256" key="3">
    <source>
        <dbReference type="ARBA" id="ARBA00022729"/>
    </source>
</evidence>
<dbReference type="Pfam" id="PF07813">
    <property type="entry name" value="LTXXQ"/>
    <property type="match status" value="1"/>
</dbReference>
<dbReference type="CDD" id="cd09916">
    <property type="entry name" value="CpxP_like"/>
    <property type="match status" value="1"/>
</dbReference>
<keyword evidence="3" id="KW-0732">Signal</keyword>
<accession>Q478T3</accession>
<evidence type="ECO:0000256" key="5">
    <source>
        <dbReference type="SAM" id="MobiDB-lite"/>
    </source>
</evidence>
<dbReference type="STRING" id="159087.Daro_3920"/>
<comment type="similarity">
    <text evidence="2">Belongs to the CpxP/Spy family.</text>
</comment>
<dbReference type="EMBL" id="CP000089">
    <property type="protein sequence ID" value="AAZ48648.1"/>
    <property type="molecule type" value="Genomic_DNA"/>
</dbReference>
<protein>
    <submittedName>
        <fullName evidence="6">Probable lipoprotein signal peptide</fullName>
    </submittedName>
</protein>
<dbReference type="HOGENOM" id="CLU_1924115_0_0_4"/>